<reference evidence="2 4" key="1">
    <citation type="submission" date="2014-09" db="EMBL/GenBank/DDBJ databases">
        <title>Xanthomonadaceae 3.5X direct submission.</title>
        <authorList>
            <person name="Fang T."/>
            <person name="Wang H."/>
        </authorList>
    </citation>
    <scope>NUCLEOTIDE SEQUENCE [LARGE SCALE GENOMIC DNA]</scope>
    <source>
        <strain evidence="2 4">3.5X</strain>
    </source>
</reference>
<dbReference type="SUPFAM" id="SSF47336">
    <property type="entry name" value="ACP-like"/>
    <property type="match status" value="1"/>
</dbReference>
<evidence type="ECO:0000313" key="3">
    <source>
        <dbReference type="EMBL" id="MBB6184228.1"/>
    </source>
</evidence>
<keyword evidence="4" id="KW-1185">Reference proteome</keyword>
<dbReference type="RefSeq" id="WP_043099616.1">
    <property type="nucleotide sequence ID" value="NZ_JACHET010000001.1"/>
</dbReference>
<dbReference type="OrthoDB" id="6401977at2"/>
<dbReference type="STRING" id="1543381.LF63_0103290"/>
<name>A0A099CZW1_9GAMM</name>
<gene>
    <name evidence="3" type="ORF">HNQ86_001573</name>
    <name evidence="2" type="ORF">LF63_0103290</name>
</gene>
<dbReference type="Proteomes" id="UP000029708">
    <property type="component" value="Unassembled WGS sequence"/>
</dbReference>
<dbReference type="PROSITE" id="PS50075">
    <property type="entry name" value="CARRIER"/>
    <property type="match status" value="1"/>
</dbReference>
<feature type="domain" description="Carrier" evidence="1">
    <location>
        <begin position="2"/>
        <end position="79"/>
    </location>
</feature>
<comment type="caution">
    <text evidence="2">The sequence shown here is derived from an EMBL/GenBank/DDBJ whole genome shotgun (WGS) entry which is preliminary data.</text>
</comment>
<dbReference type="Pfam" id="PF00550">
    <property type="entry name" value="PP-binding"/>
    <property type="match status" value="1"/>
</dbReference>
<organism evidence="2 4">
    <name type="scientific">Oleiagrimonas soli</name>
    <dbReference type="NCBI Taxonomy" id="1543381"/>
    <lineage>
        <taxon>Bacteria</taxon>
        <taxon>Pseudomonadati</taxon>
        <taxon>Pseudomonadota</taxon>
        <taxon>Gammaproteobacteria</taxon>
        <taxon>Lysobacterales</taxon>
        <taxon>Rhodanobacteraceae</taxon>
        <taxon>Oleiagrimonas</taxon>
    </lineage>
</organism>
<dbReference type="HOGENOM" id="CLU_191433_0_0_6"/>
<dbReference type="Proteomes" id="UP000560000">
    <property type="component" value="Unassembled WGS sequence"/>
</dbReference>
<evidence type="ECO:0000313" key="2">
    <source>
        <dbReference type="EMBL" id="KGI78510.1"/>
    </source>
</evidence>
<evidence type="ECO:0000313" key="4">
    <source>
        <dbReference type="Proteomes" id="UP000029708"/>
    </source>
</evidence>
<dbReference type="Gene3D" id="1.10.1200.10">
    <property type="entry name" value="ACP-like"/>
    <property type="match status" value="1"/>
</dbReference>
<protein>
    <submittedName>
        <fullName evidence="3">Acyl carrier protein</fullName>
    </submittedName>
</protein>
<dbReference type="InterPro" id="IPR009081">
    <property type="entry name" value="PP-bd_ACP"/>
</dbReference>
<evidence type="ECO:0000259" key="1">
    <source>
        <dbReference type="PROSITE" id="PS50075"/>
    </source>
</evidence>
<dbReference type="InterPro" id="IPR036736">
    <property type="entry name" value="ACP-like_sf"/>
</dbReference>
<evidence type="ECO:0000313" key="5">
    <source>
        <dbReference type="Proteomes" id="UP000560000"/>
    </source>
</evidence>
<dbReference type="EMBL" id="JROI01000008">
    <property type="protein sequence ID" value="KGI78510.1"/>
    <property type="molecule type" value="Genomic_DNA"/>
</dbReference>
<reference evidence="3 5" key="2">
    <citation type="submission" date="2020-08" db="EMBL/GenBank/DDBJ databases">
        <title>Genomic Encyclopedia of Type Strains, Phase IV (KMG-IV): sequencing the most valuable type-strain genomes for metagenomic binning, comparative biology and taxonomic classification.</title>
        <authorList>
            <person name="Goeker M."/>
        </authorList>
    </citation>
    <scope>NUCLEOTIDE SEQUENCE [LARGE SCALE GENOMIC DNA]</scope>
    <source>
        <strain evidence="3 5">DSM 107085</strain>
    </source>
</reference>
<sequence length="81" mass="9068">MISKEDFRQACIESIKQVKDVEHVDISDDEDFSNAGLDSLDSMDLVLQVESHTGLDFGELDPAEVNTIDKFYAKAQELFGN</sequence>
<dbReference type="EMBL" id="JACHET010000001">
    <property type="protein sequence ID" value="MBB6184228.1"/>
    <property type="molecule type" value="Genomic_DNA"/>
</dbReference>
<dbReference type="AlphaFoldDB" id="A0A099CZW1"/>
<accession>A0A099CZW1</accession>
<proteinExistence type="predicted"/>